<dbReference type="InterPro" id="IPR016032">
    <property type="entry name" value="Sig_transdc_resp-reg_C-effctor"/>
</dbReference>
<dbReference type="EMBL" id="AJYQ02000093">
    <property type="protein sequence ID" value="OEE34232.1"/>
    <property type="molecule type" value="Genomic_DNA"/>
</dbReference>
<dbReference type="InterPro" id="IPR001867">
    <property type="entry name" value="OmpR/PhoB-type_DNA-bd"/>
</dbReference>
<dbReference type="OrthoDB" id="1971692at2"/>
<dbReference type="GO" id="GO:0006355">
    <property type="term" value="P:regulation of DNA-templated transcription"/>
    <property type="evidence" value="ECO:0007669"/>
    <property type="project" value="InterPro"/>
</dbReference>
<evidence type="ECO:0000313" key="4">
    <source>
        <dbReference type="EMBL" id="OEE34232.1"/>
    </source>
</evidence>
<name>A0A1E5BF43_9VIBR</name>
<dbReference type="STRING" id="1187848.A1QO_08490"/>
<dbReference type="InterPro" id="IPR036388">
    <property type="entry name" value="WH-like_DNA-bd_sf"/>
</dbReference>
<dbReference type="eggNOG" id="COG3710">
    <property type="taxonomic scope" value="Bacteria"/>
</dbReference>
<dbReference type="AlphaFoldDB" id="A0A1E5BF43"/>
<evidence type="ECO:0000256" key="2">
    <source>
        <dbReference type="PROSITE-ProRule" id="PRU01091"/>
    </source>
</evidence>
<dbReference type="GO" id="GO:0000160">
    <property type="term" value="P:phosphorelay signal transduction system"/>
    <property type="evidence" value="ECO:0007669"/>
    <property type="project" value="InterPro"/>
</dbReference>
<feature type="DNA-binding region" description="OmpR/PhoB-type" evidence="2">
    <location>
        <begin position="6"/>
        <end position="109"/>
    </location>
</feature>
<gene>
    <name evidence="4" type="ORF">A1QO_08490</name>
</gene>
<dbReference type="Proteomes" id="UP000094741">
    <property type="component" value="Unassembled WGS sequence"/>
</dbReference>
<evidence type="ECO:0000256" key="1">
    <source>
        <dbReference type="ARBA" id="ARBA00023125"/>
    </source>
</evidence>
<protein>
    <submittedName>
        <fullName evidence="4">Transcriptional regulator</fullName>
    </submittedName>
</protein>
<accession>A0A1E5BF43</accession>
<comment type="caution">
    <text evidence="4">The sequence shown here is derived from an EMBL/GenBank/DDBJ whole genome shotgun (WGS) entry which is preliminary data.</text>
</comment>
<dbReference type="Pfam" id="PF00486">
    <property type="entry name" value="Trans_reg_C"/>
    <property type="match status" value="1"/>
</dbReference>
<dbReference type="Gene3D" id="1.10.10.10">
    <property type="entry name" value="Winged helix-like DNA-binding domain superfamily/Winged helix DNA-binding domain"/>
    <property type="match status" value="1"/>
</dbReference>
<dbReference type="RefSeq" id="WP_017034668.1">
    <property type="nucleotide sequence ID" value="NZ_AJYQ02000093.1"/>
</dbReference>
<dbReference type="CDD" id="cd00383">
    <property type="entry name" value="trans_reg_C"/>
    <property type="match status" value="1"/>
</dbReference>
<feature type="domain" description="OmpR/PhoB-type" evidence="3">
    <location>
        <begin position="6"/>
        <end position="109"/>
    </location>
</feature>
<dbReference type="GO" id="GO:0003677">
    <property type="term" value="F:DNA binding"/>
    <property type="evidence" value="ECO:0007669"/>
    <property type="project" value="UniProtKB-UniRule"/>
</dbReference>
<organism evidence="4 5">
    <name type="scientific">Vibrio genomosp. F10 str. ZF-129</name>
    <dbReference type="NCBI Taxonomy" id="1187848"/>
    <lineage>
        <taxon>Bacteria</taxon>
        <taxon>Pseudomonadati</taxon>
        <taxon>Pseudomonadota</taxon>
        <taxon>Gammaproteobacteria</taxon>
        <taxon>Vibrionales</taxon>
        <taxon>Vibrionaceae</taxon>
        <taxon>Vibrio</taxon>
    </lineage>
</organism>
<dbReference type="SMART" id="SM00862">
    <property type="entry name" value="Trans_reg_C"/>
    <property type="match status" value="1"/>
</dbReference>
<evidence type="ECO:0000313" key="5">
    <source>
        <dbReference type="Proteomes" id="UP000094741"/>
    </source>
</evidence>
<proteinExistence type="predicted"/>
<dbReference type="SUPFAM" id="SSF46894">
    <property type="entry name" value="C-terminal effector domain of the bipartite response regulators"/>
    <property type="match status" value="1"/>
</dbReference>
<reference evidence="4 5" key="1">
    <citation type="journal article" date="2012" name="Science">
        <title>Ecological populations of bacteria act as socially cohesive units of antibiotic production and resistance.</title>
        <authorList>
            <person name="Cordero O.X."/>
            <person name="Wildschutte H."/>
            <person name="Kirkup B."/>
            <person name="Proehl S."/>
            <person name="Ngo L."/>
            <person name="Hussain F."/>
            <person name="Le Roux F."/>
            <person name="Mincer T."/>
            <person name="Polz M.F."/>
        </authorList>
    </citation>
    <scope>NUCLEOTIDE SEQUENCE [LARGE SCALE GENOMIC DNA]</scope>
    <source>
        <strain evidence="4 5">ZF-129</strain>
    </source>
</reference>
<sequence>MSNIGTKFILADRFTFDPNNNSLVDNESDTDLVRLGSNESRILLLLCERPNEVITRHELHEFVWRDQGFEVDDSSLTQAISTLRKMLKDSTKSPLFVKTVPKRGYQLICSVKATTVLASSKEVTSFNIEEKPMSEPDVSESAIAESKQVPNANENTVSALGVEPNVKLTTPSKLIPKLLLLLAMALPLMVVLFTTPSESKFRELAVYQDVPVITPFNHPDLSQWLPSLELCVNSYLNQHKDELTPIKVIATGGQNEQVILNYIHTVEQSSNNKTVRIVWKNPDINKVCL</sequence>
<keyword evidence="1 2" id="KW-0238">DNA-binding</keyword>
<evidence type="ECO:0000259" key="3">
    <source>
        <dbReference type="PROSITE" id="PS51755"/>
    </source>
</evidence>
<dbReference type="PROSITE" id="PS51755">
    <property type="entry name" value="OMPR_PHOB"/>
    <property type="match status" value="1"/>
</dbReference>